<dbReference type="EMBL" id="AP012215">
    <property type="protein sequence ID" value="BAO39389.1"/>
    <property type="molecule type" value="Genomic_DNA"/>
</dbReference>
<feature type="region of interest" description="Disordered" evidence="4">
    <location>
        <begin position="349"/>
        <end position="378"/>
    </location>
</feature>
<dbReference type="InterPro" id="IPR001680">
    <property type="entry name" value="WD40_rpt"/>
</dbReference>
<dbReference type="VEuPathDB" id="FungiDB:KLMA_30094"/>
<evidence type="ECO:0000313" key="6">
    <source>
        <dbReference type="Proteomes" id="UP000065495"/>
    </source>
</evidence>
<feature type="region of interest" description="Disordered" evidence="4">
    <location>
        <begin position="479"/>
        <end position="535"/>
    </location>
</feature>
<dbReference type="AlphaFoldDB" id="W0TBC8"/>
<feature type="repeat" description="WD" evidence="3">
    <location>
        <begin position="64"/>
        <end position="105"/>
    </location>
</feature>
<dbReference type="InterPro" id="IPR036322">
    <property type="entry name" value="WD40_repeat_dom_sf"/>
</dbReference>
<dbReference type="Gene3D" id="2.130.10.10">
    <property type="entry name" value="YVTN repeat-like/Quinoprotein amine dehydrogenase"/>
    <property type="match status" value="3"/>
</dbReference>
<dbReference type="Pfam" id="PF00400">
    <property type="entry name" value="WD40"/>
    <property type="match status" value="3"/>
</dbReference>
<dbReference type="GeneID" id="34715387"/>
<dbReference type="InterPro" id="IPR015943">
    <property type="entry name" value="WD40/YVTN_repeat-like_dom_sf"/>
</dbReference>
<organism evidence="5 6">
    <name type="scientific">Kluyveromyces marxianus (strain DMKU3-1042 / BCC 29191 / NBRC 104275)</name>
    <name type="common">Yeast</name>
    <name type="synonym">Candida kefyr</name>
    <dbReference type="NCBI Taxonomy" id="1003335"/>
    <lineage>
        <taxon>Eukaryota</taxon>
        <taxon>Fungi</taxon>
        <taxon>Dikarya</taxon>
        <taxon>Ascomycota</taxon>
        <taxon>Saccharomycotina</taxon>
        <taxon>Saccharomycetes</taxon>
        <taxon>Saccharomycetales</taxon>
        <taxon>Saccharomycetaceae</taxon>
        <taxon>Kluyveromyces</taxon>
    </lineage>
</organism>
<keyword evidence="1 3" id="KW-0853">WD repeat</keyword>
<evidence type="ECO:0000256" key="3">
    <source>
        <dbReference type="PROSITE-ProRule" id="PRU00221"/>
    </source>
</evidence>
<dbReference type="PANTHER" id="PTHR14221:SF0">
    <property type="entry name" value="WD REPEAT-CONTAINING PROTEIN 44"/>
    <property type="match status" value="1"/>
</dbReference>
<evidence type="ECO:0000256" key="4">
    <source>
        <dbReference type="SAM" id="MobiDB-lite"/>
    </source>
</evidence>
<feature type="region of interest" description="Disordered" evidence="4">
    <location>
        <begin position="156"/>
        <end position="192"/>
    </location>
</feature>
<accession>W0TBC8</accession>
<feature type="compositionally biased region" description="Basic and acidic residues" evidence="4">
    <location>
        <begin position="479"/>
        <end position="488"/>
    </location>
</feature>
<dbReference type="KEGG" id="kmx:KLMA_30094"/>
<keyword evidence="2" id="KW-0677">Repeat</keyword>
<name>W0TBC8_KLUMD</name>
<dbReference type="PANTHER" id="PTHR14221">
    <property type="entry name" value="WD REPEAT DOMAIN 44"/>
    <property type="match status" value="1"/>
</dbReference>
<evidence type="ECO:0000313" key="5">
    <source>
        <dbReference type="EMBL" id="BAO39389.1"/>
    </source>
</evidence>
<sequence length="862" mass="94963">MSMGEYPDVWNEAESGSKIDWLELASDEAFKRHVKEGEHIKVYRKKKRGFKQFRRLILAQELCSSGEEGAVWCLRFSKDGKFMASAGKDEVLRVWKVISSPSERLEMNQRSISFLKSTTNAISELNGRLARYTVGDPGSGDSYSLNSNSSLQAESLGSASIRGAPSSKQQQQQHQQQHPHLHQRSDGHAPIQNSAGVDGSYFGVFHPKPYASFHEHSDDILDVDWSKNSFIITGSMDKSCKLWHCERETSLHTFVHPDFVTGVRFFPLDDRFFVSACLDQKCRLWSILDKKVLFEYDCGDLITAMDISHDGRYTILGTFNGHIHVLVTKSLELLFSFNVLDKNSELNSHTDENGNSYDSNANGSHGHGSKFKRKLKNRRKLKQGPKITGLEFIRKEYRNSTIKNHDISSWFLVSSNDSRIRIYTLGKELLSIMKGHSNEHSQITAHSLVTRGGKAFVVSASEDHWIYCWKISDESSDKEELSSKDEKGRRSRSGSLRGFCKRRHNDHTPLDTLESRLAGKGHKNNQPNTNSNYIGFHAHHHPITCATMVPSQTSKVLSLSNDLICELTMQFWETTDDITAGDDSKRSNGTSSRAKRSGSFYRETIKNDSNGGSSRSTPQMTASSSLQHLNVDAYPGSGANGVNGGGNDNNAKNQPTLSEFVGSILVSADTTGVIRVFRSDISSNVRQKVLARLAAVEAQMRNSHIPMNATSVPMTKGGSHHGAPHPPGYGLISSNGNTSLNGNEGLGISKIPTNGMNGGGAAGSMGNGNGVASGVHRSNSMLNGIVYIERPTPFPAQGSPNIGREESMVSLSTLQQKSPRARVCNVCGGTNFAADQKAGFSKSPQNMRYFCLDCGALYTSFR</sequence>
<dbReference type="RefSeq" id="XP_022675241.1">
    <property type="nucleotide sequence ID" value="XM_022818590.1"/>
</dbReference>
<feature type="compositionally biased region" description="Polar residues" evidence="4">
    <location>
        <begin position="607"/>
        <end position="628"/>
    </location>
</feature>
<feature type="compositionally biased region" description="Polar residues" evidence="4">
    <location>
        <begin position="353"/>
        <end position="363"/>
    </location>
</feature>
<dbReference type="Proteomes" id="UP000065495">
    <property type="component" value="Chromosome 3"/>
</dbReference>
<reference evidence="5 6" key="1">
    <citation type="journal article" date="2015" name="Biotechnol. Biofuels">
        <title>Genetic basis of the highly efficient yeast Kluyveromyces marxianus: complete genome sequence and transcriptome analyses.</title>
        <authorList>
            <person name="Lertwattanasakul N."/>
            <person name="Kosaka T."/>
            <person name="Hosoyama A."/>
            <person name="Suzuki Y."/>
            <person name="Rodrussamee N."/>
            <person name="Matsutani M."/>
            <person name="Murata M."/>
            <person name="Fujimoto N."/>
            <person name="Suprayogi"/>
            <person name="Tsuchikane K."/>
            <person name="Limtong S."/>
            <person name="Fujita N."/>
            <person name="Yamada M."/>
        </authorList>
    </citation>
    <scope>NUCLEOTIDE SEQUENCE [LARGE SCALE GENOMIC DNA]</scope>
    <source>
        <strain evidence="6">DMKU3-1042 / BCC 29191 / NBRC 104275</strain>
    </source>
</reference>
<dbReference type="PROSITE" id="PS50294">
    <property type="entry name" value="WD_REPEATS_REGION"/>
    <property type="match status" value="2"/>
</dbReference>
<evidence type="ECO:0000256" key="2">
    <source>
        <dbReference type="ARBA" id="ARBA00022737"/>
    </source>
</evidence>
<dbReference type="SUPFAM" id="SSF50978">
    <property type="entry name" value="WD40 repeat-like"/>
    <property type="match status" value="1"/>
</dbReference>
<feature type="region of interest" description="Disordered" evidence="4">
    <location>
        <begin position="578"/>
        <end position="654"/>
    </location>
</feature>
<evidence type="ECO:0000256" key="1">
    <source>
        <dbReference type="ARBA" id="ARBA00022574"/>
    </source>
</evidence>
<feature type="compositionally biased region" description="Gly residues" evidence="4">
    <location>
        <begin position="638"/>
        <end position="647"/>
    </location>
</feature>
<feature type="compositionally biased region" description="Basic residues" evidence="4">
    <location>
        <begin position="367"/>
        <end position="378"/>
    </location>
</feature>
<protein>
    <submittedName>
        <fullName evidence="5">WD repeat-containing protein YMR102C</fullName>
    </submittedName>
</protein>
<dbReference type="OrthoDB" id="1932312at2759"/>
<feature type="compositionally biased region" description="Polar residues" evidence="4">
    <location>
        <begin position="524"/>
        <end position="533"/>
    </location>
</feature>
<gene>
    <name evidence="5" type="ORF">KLMA_30094</name>
</gene>
<dbReference type="PROSITE" id="PS50082">
    <property type="entry name" value="WD_REPEATS_2"/>
    <property type="match status" value="2"/>
</dbReference>
<feature type="repeat" description="WD" evidence="3">
    <location>
        <begin position="213"/>
        <end position="253"/>
    </location>
</feature>
<dbReference type="InterPro" id="IPR040324">
    <property type="entry name" value="WDR44/Dgr2"/>
</dbReference>
<proteinExistence type="predicted"/>
<dbReference type="SMART" id="SM00320">
    <property type="entry name" value="WD40"/>
    <property type="match status" value="7"/>
</dbReference>